<dbReference type="CDD" id="cd11304">
    <property type="entry name" value="Cadherin_repeat"/>
    <property type="match status" value="1"/>
</dbReference>
<dbReference type="GO" id="GO:0008237">
    <property type="term" value="F:metallopeptidase activity"/>
    <property type="evidence" value="ECO:0007669"/>
    <property type="project" value="InterPro"/>
</dbReference>
<organism evidence="2 3">
    <name type="scientific">Maribacter flavus</name>
    <dbReference type="NCBI Taxonomy" id="1658664"/>
    <lineage>
        <taxon>Bacteria</taxon>
        <taxon>Pseudomonadati</taxon>
        <taxon>Bacteroidota</taxon>
        <taxon>Flavobacteriia</taxon>
        <taxon>Flavobacteriales</taxon>
        <taxon>Flavobacteriaceae</taxon>
        <taxon>Maribacter</taxon>
    </lineage>
</organism>
<evidence type="ECO:0000313" key="2">
    <source>
        <dbReference type="EMBL" id="KAA2218480.1"/>
    </source>
</evidence>
<dbReference type="GO" id="GO:0007156">
    <property type="term" value="P:homophilic cell adhesion via plasma membrane adhesion molecules"/>
    <property type="evidence" value="ECO:0007669"/>
    <property type="project" value="InterPro"/>
</dbReference>
<dbReference type="SUPFAM" id="SSF49313">
    <property type="entry name" value="Cadherin-like"/>
    <property type="match status" value="1"/>
</dbReference>
<dbReference type="GO" id="GO:0016020">
    <property type="term" value="C:membrane"/>
    <property type="evidence" value="ECO:0007669"/>
    <property type="project" value="InterPro"/>
</dbReference>
<evidence type="ECO:0000259" key="1">
    <source>
        <dbReference type="PROSITE" id="PS50268"/>
    </source>
</evidence>
<dbReference type="Gene3D" id="2.60.40.60">
    <property type="entry name" value="Cadherins"/>
    <property type="match status" value="1"/>
</dbReference>
<dbReference type="PROSITE" id="PS50268">
    <property type="entry name" value="CADHERIN_2"/>
    <property type="match status" value="1"/>
</dbReference>
<dbReference type="InterPro" id="IPR024079">
    <property type="entry name" value="MetalloPept_cat_dom_sf"/>
</dbReference>
<dbReference type="GO" id="GO:0005509">
    <property type="term" value="F:calcium ion binding"/>
    <property type="evidence" value="ECO:0007669"/>
    <property type="project" value="InterPro"/>
</dbReference>
<feature type="domain" description="Cadherin" evidence="1">
    <location>
        <begin position="33"/>
        <end position="136"/>
    </location>
</feature>
<dbReference type="SUPFAM" id="SSF55486">
    <property type="entry name" value="Metalloproteases ('zincins'), catalytic domain"/>
    <property type="match status" value="1"/>
</dbReference>
<dbReference type="Gene3D" id="3.40.390.10">
    <property type="entry name" value="Collagenase (Catalytic Domain)"/>
    <property type="match status" value="1"/>
</dbReference>
<comment type="caution">
    <text evidence="2">The sequence shown here is derived from an EMBL/GenBank/DDBJ whole genome shotgun (WGS) entry which is preliminary data.</text>
</comment>
<reference evidence="2 3" key="1">
    <citation type="submission" date="2019-09" db="EMBL/GenBank/DDBJ databases">
        <authorList>
            <person name="Khan S.A."/>
            <person name="Jeon C.O."/>
            <person name="Chun B.H."/>
            <person name="Jeong S.E."/>
        </authorList>
    </citation>
    <scope>NUCLEOTIDE SEQUENCE [LARGE SCALE GENOMIC DNA]</scope>
    <source>
        <strain evidence="2 3">KCTC 42508</strain>
    </source>
</reference>
<accession>A0A5B2TXV3</accession>
<dbReference type="PROSITE" id="PS51257">
    <property type="entry name" value="PROKAR_LIPOPROTEIN"/>
    <property type="match status" value="1"/>
</dbReference>
<dbReference type="RefSeq" id="WP_154917052.1">
    <property type="nucleotide sequence ID" value="NZ_VUOE01000001.1"/>
</dbReference>
<sequence>MKKLSFFISLFLLASCSKDSSGNTEENGNSSPTITLKSYRIYEHAPAGTSIGTVSASDADGDTLTFTMESQNGLEINETTGEITLSNGTVLDFEEFQSLPFTISVFDGNSIVEQSFDLTINNIDEYALLTTKEQEFITYFQYLTLWKAPTHGTPLEVSSRWNEPINLYLDGTLSNEFRNNVDAALAEYNEIFENSDFSVSLVDTMDESNAHLFFGQTSEVEALWPDMFAIIDGGTYSGFAMTSNNVGVLSNARLWISNPAGVLFKHELGHVLGFGHSDKCDTEKSFLCSSIALENDFLEDEKSIIQFAYDKDFPAGMAEDEIQNYLANLIYLSK</sequence>
<dbReference type="InterPro" id="IPR015919">
    <property type="entry name" value="Cadherin-like_sf"/>
</dbReference>
<gene>
    <name evidence="2" type="ORF">F0361_02330</name>
</gene>
<dbReference type="SMART" id="SM00112">
    <property type="entry name" value="CA"/>
    <property type="match status" value="1"/>
</dbReference>
<dbReference type="EMBL" id="VUOE01000001">
    <property type="protein sequence ID" value="KAA2218480.1"/>
    <property type="molecule type" value="Genomic_DNA"/>
</dbReference>
<dbReference type="AlphaFoldDB" id="A0A5B2TXV3"/>
<name>A0A5B2TXV3_9FLAO</name>
<dbReference type="Proteomes" id="UP000323188">
    <property type="component" value="Unassembled WGS sequence"/>
</dbReference>
<protein>
    <recommendedName>
        <fullName evidence="1">Cadherin domain-containing protein</fullName>
    </recommendedName>
</protein>
<proteinExistence type="predicted"/>
<evidence type="ECO:0000313" key="3">
    <source>
        <dbReference type="Proteomes" id="UP000323188"/>
    </source>
</evidence>
<dbReference type="InterPro" id="IPR002126">
    <property type="entry name" value="Cadherin-like_dom"/>
</dbReference>